<organism evidence="1 2">
    <name type="scientific">Paracoccus versutus</name>
    <name type="common">Thiobacillus versutus</name>
    <dbReference type="NCBI Taxonomy" id="34007"/>
    <lineage>
        <taxon>Bacteria</taxon>
        <taxon>Pseudomonadati</taxon>
        <taxon>Pseudomonadota</taxon>
        <taxon>Alphaproteobacteria</taxon>
        <taxon>Rhodobacterales</taxon>
        <taxon>Paracoccaceae</taxon>
        <taxon>Paracoccus</taxon>
    </lineage>
</organism>
<reference evidence="1 2" key="1">
    <citation type="submission" date="2018-08" db="EMBL/GenBank/DDBJ databases">
        <title>Genomic Encyclopedia of Archaeal and Bacterial Type Strains, Phase II (KMG-II): from individual species to whole genera.</title>
        <authorList>
            <person name="Goeker M."/>
        </authorList>
    </citation>
    <scope>NUCLEOTIDE SEQUENCE [LARGE SCALE GENOMIC DNA]</scope>
    <source>
        <strain evidence="1 2">DSM 17099</strain>
    </source>
</reference>
<dbReference type="AlphaFoldDB" id="A0A3D9XN30"/>
<dbReference type="Proteomes" id="UP000256941">
    <property type="component" value="Unassembled WGS sequence"/>
</dbReference>
<protein>
    <submittedName>
        <fullName evidence="1">Uncharacterized protein</fullName>
    </submittedName>
</protein>
<evidence type="ECO:0000313" key="1">
    <source>
        <dbReference type="EMBL" id="REF69542.1"/>
    </source>
</evidence>
<comment type="caution">
    <text evidence="1">The sequence shown here is derived from an EMBL/GenBank/DDBJ whole genome shotgun (WGS) entry which is preliminary data.</text>
</comment>
<gene>
    <name evidence="1" type="ORF">BDD41_2251</name>
</gene>
<name>A0A3D9XN30_PARVE</name>
<proteinExistence type="predicted"/>
<sequence>MVGIVDSAMMIAIRTRHRKDSADLLAMAIELTDRNPNCRVGLYALDNLPQKSAFYEFGNSAEFLAGFIRELGLEDVQDMDLNQPGVPPAKVTKILERKLSQAQAKIAYCRAYADGKAFRDEDIDDLEWHIRGLLRQLSGLRDQIGRIAPAAQPEPEPIKATACLIPFKGRASAQQ</sequence>
<evidence type="ECO:0000313" key="2">
    <source>
        <dbReference type="Proteomes" id="UP000256941"/>
    </source>
</evidence>
<dbReference type="EMBL" id="QTUJ01000002">
    <property type="protein sequence ID" value="REF69542.1"/>
    <property type="molecule type" value="Genomic_DNA"/>
</dbReference>
<accession>A0A3D9XN30</accession>